<name>A0AAW0GXB6_9APHY</name>
<dbReference type="EMBL" id="JASBNA010000001">
    <property type="protein sequence ID" value="KAK7696109.1"/>
    <property type="molecule type" value="Genomic_DNA"/>
</dbReference>
<organism evidence="1 2">
    <name type="scientific">Cerrena zonata</name>
    <dbReference type="NCBI Taxonomy" id="2478898"/>
    <lineage>
        <taxon>Eukaryota</taxon>
        <taxon>Fungi</taxon>
        <taxon>Dikarya</taxon>
        <taxon>Basidiomycota</taxon>
        <taxon>Agaricomycotina</taxon>
        <taxon>Agaricomycetes</taxon>
        <taxon>Polyporales</taxon>
        <taxon>Cerrenaceae</taxon>
        <taxon>Cerrena</taxon>
    </lineage>
</organism>
<gene>
    <name evidence="1" type="ORF">QCA50_000752</name>
</gene>
<evidence type="ECO:0000313" key="2">
    <source>
        <dbReference type="Proteomes" id="UP001385951"/>
    </source>
</evidence>
<evidence type="ECO:0000313" key="1">
    <source>
        <dbReference type="EMBL" id="KAK7696109.1"/>
    </source>
</evidence>
<dbReference type="Proteomes" id="UP001385951">
    <property type="component" value="Unassembled WGS sequence"/>
</dbReference>
<dbReference type="AlphaFoldDB" id="A0AAW0GXB6"/>
<accession>A0AAW0GXB6</accession>
<protein>
    <submittedName>
        <fullName evidence="1">Uncharacterized protein</fullName>
    </submittedName>
</protein>
<keyword evidence="2" id="KW-1185">Reference proteome</keyword>
<proteinExistence type="predicted"/>
<reference evidence="1 2" key="1">
    <citation type="submission" date="2022-09" db="EMBL/GenBank/DDBJ databases">
        <authorList>
            <person name="Palmer J.M."/>
        </authorList>
    </citation>
    <scope>NUCLEOTIDE SEQUENCE [LARGE SCALE GENOMIC DNA]</scope>
    <source>
        <strain evidence="1 2">DSM 7382</strain>
    </source>
</reference>
<sequence length="277" mass="32105">MAWRLTVGRYLLEQGYRFAPNSIQHPNFEVAVSDRRVVTATARYGNLKGIAGVFTFKKEGADGEELKVQIMVAVRSTIEVIFRFHSTCVMNVITFNRAYCLYPRATLEERLSLVCTDRRGDELEVVFDKYRERGWSMLSSCTGWTIEPSFTDIPRWIDDGHTWSIPLQYDFSQPITPVNPHSASITRDPISITSWTLIPERRGRGGTMRFYHVKSSQLFYPYIMECVEMIDTPPITTLLQAAAHANVCPESHTQTDDYRYVDERFMQLCNDYYRVMF</sequence>
<comment type="caution">
    <text evidence="1">The sequence shown here is derived from an EMBL/GenBank/DDBJ whole genome shotgun (WGS) entry which is preliminary data.</text>
</comment>